<dbReference type="Gene3D" id="2.60.120.650">
    <property type="entry name" value="Cupin"/>
    <property type="match status" value="1"/>
</dbReference>
<organism evidence="2 3">
    <name type="scientific">Owenia fusiformis</name>
    <name type="common">Polychaete worm</name>
    <dbReference type="NCBI Taxonomy" id="6347"/>
    <lineage>
        <taxon>Eukaryota</taxon>
        <taxon>Metazoa</taxon>
        <taxon>Spiralia</taxon>
        <taxon>Lophotrochozoa</taxon>
        <taxon>Annelida</taxon>
        <taxon>Polychaeta</taxon>
        <taxon>Sedentaria</taxon>
        <taxon>Canalipalpata</taxon>
        <taxon>Sabellida</taxon>
        <taxon>Oweniida</taxon>
        <taxon>Oweniidae</taxon>
        <taxon>Owenia</taxon>
    </lineage>
</organism>
<dbReference type="GO" id="GO:0016706">
    <property type="term" value="F:2-oxoglutarate-dependent dioxygenase activity"/>
    <property type="evidence" value="ECO:0007669"/>
    <property type="project" value="TreeGrafter"/>
</dbReference>
<protein>
    <recommendedName>
        <fullName evidence="1">Cupin-like domain-containing protein</fullName>
    </recommendedName>
</protein>
<dbReference type="InterPro" id="IPR050910">
    <property type="entry name" value="JMJD6_ArgDemeth/LysHydrox"/>
</dbReference>
<dbReference type="Proteomes" id="UP000749559">
    <property type="component" value="Unassembled WGS sequence"/>
</dbReference>
<keyword evidence="3" id="KW-1185">Reference proteome</keyword>
<dbReference type="OrthoDB" id="10063099at2759"/>
<evidence type="ECO:0000313" key="3">
    <source>
        <dbReference type="Proteomes" id="UP000749559"/>
    </source>
</evidence>
<dbReference type="EMBL" id="CAIIXF020000003">
    <property type="protein sequence ID" value="CAH1779400.1"/>
    <property type="molecule type" value="Genomic_DNA"/>
</dbReference>
<dbReference type="PANTHER" id="PTHR12480:SF19">
    <property type="entry name" value="CUPIN-LIKE DOMAIN-CONTAINING PROTEIN"/>
    <property type="match status" value="1"/>
</dbReference>
<gene>
    <name evidence="2" type="ORF">OFUS_LOCUS6212</name>
</gene>
<proteinExistence type="predicted"/>
<dbReference type="SUPFAM" id="SSF51197">
    <property type="entry name" value="Clavaminate synthase-like"/>
    <property type="match status" value="1"/>
</dbReference>
<evidence type="ECO:0000313" key="2">
    <source>
        <dbReference type="EMBL" id="CAH1779400.1"/>
    </source>
</evidence>
<dbReference type="Pfam" id="PF13621">
    <property type="entry name" value="Cupin_8"/>
    <property type="match status" value="1"/>
</dbReference>
<dbReference type="InterPro" id="IPR041667">
    <property type="entry name" value="Cupin_8"/>
</dbReference>
<name>A0A8J1TW34_OWEFU</name>
<reference evidence="2" key="1">
    <citation type="submission" date="2022-03" db="EMBL/GenBank/DDBJ databases">
        <authorList>
            <person name="Martin C."/>
        </authorList>
    </citation>
    <scope>NUCLEOTIDE SEQUENCE</scope>
</reference>
<dbReference type="AlphaFoldDB" id="A0A8J1TW34"/>
<comment type="caution">
    <text evidence="2">The sequence shown here is derived from an EMBL/GenBank/DDBJ whole genome shotgun (WGS) entry which is preliminary data.</text>
</comment>
<dbReference type="PANTHER" id="PTHR12480">
    <property type="entry name" value="ARGININE DEMETHYLASE AND LYSYL-HYDROXYLASE JMJD"/>
    <property type="match status" value="1"/>
</dbReference>
<accession>A0A8J1TW34</accession>
<evidence type="ECO:0000259" key="1">
    <source>
        <dbReference type="Pfam" id="PF13621"/>
    </source>
</evidence>
<sequence>MTEKEVDIEESFRKLQFKLKKFKLSTKQLSEVKSLHLLDGPNVITSSFFRIFSKRYLFIASAIATVLVAVAIGVWKSEWPISNKALADFYFDEWWDVDIDSELCAIEMPDVVYEVTRPPTDCTICHGVTNIDKVNKITADIFEQKYAYTGRPVVILNATDNWTAPGVFNFQFFKELYNEDSPALENFEDNCQFFPYKTNFHNLSDVFKMSSEEAYMKGSNSKPWYIGWSNCDAAAANILREHYQKPYFLPGVSESSKTDWIFMGVPGYGAPIHIDNVGNPSWQAQITGEKKWIFEPPPECYLECARRFEVIVNPGEIIVADTNVWFHGTEVLGNEISIVIGSEFD</sequence>
<feature type="domain" description="Cupin-like" evidence="1">
    <location>
        <begin position="141"/>
        <end position="299"/>
    </location>
</feature>